<dbReference type="Pfam" id="PF00202">
    <property type="entry name" value="Aminotran_3"/>
    <property type="match status" value="1"/>
</dbReference>
<keyword evidence="5" id="KW-0032">Aminotransferase</keyword>
<comment type="cofactor">
    <cofactor evidence="1">
        <name>pyridoxal 5'-phosphate</name>
        <dbReference type="ChEBI" id="CHEBI:597326"/>
    </cofactor>
</comment>
<evidence type="ECO:0000256" key="4">
    <source>
        <dbReference type="RuleBase" id="RU003560"/>
    </source>
</evidence>
<dbReference type="PIRSF" id="PIRSF000521">
    <property type="entry name" value="Transaminase_4ab_Lys_Orn"/>
    <property type="match status" value="1"/>
</dbReference>
<protein>
    <submittedName>
        <fullName evidence="5">Adenosylmethionine-8-amino-7-oxononanoate aminotransferase</fullName>
    </submittedName>
</protein>
<accession>A0A450SFS9</accession>
<keyword evidence="3 4" id="KW-0663">Pyridoxal phosphate</keyword>
<dbReference type="GO" id="GO:0030170">
    <property type="term" value="F:pyridoxal phosphate binding"/>
    <property type="evidence" value="ECO:0007669"/>
    <property type="project" value="InterPro"/>
</dbReference>
<evidence type="ECO:0000313" key="5">
    <source>
        <dbReference type="EMBL" id="VFJ51773.1"/>
    </source>
</evidence>
<dbReference type="InterPro" id="IPR015424">
    <property type="entry name" value="PyrdxlP-dep_Trfase"/>
</dbReference>
<dbReference type="InterPro" id="IPR015422">
    <property type="entry name" value="PyrdxlP-dep_Trfase_small"/>
</dbReference>
<sequence>MKQSESHVFFTSWHQLYQTAERGEGVYLYNSDGKRYLDAIGGMFVVTIGHGIKEIGNAMAEQAGKLCFANRNVFTSQPQEHLANKIIEMSPSGMDRVFFVTSGSTANEIALQITRQYQIERGYPSKYKIIGQWHNYYGATIGALSMSGNLATRRRMNMEPYFLDFPHIQPPHCYQCPFRSSHPGCGLACANELATMIEQEGPASIAGFIATPIIGGTGGAIVPPPGYYERIREICDYYNILFIADEVITGFGRLGKNFGIEHWNTIPDIITTGKTLGSGYSSIGAVIVHERIWNAFMDSNKKGILLLSTYSGHPVSCAAALSVQNYITKHGLIERCAVIGRYLKNSLQDLAEREPLIGDVRGEGLFLGIEFVQDQETRRPFPRSMQLQEKITHAAFEHGLIVSGRFGTGAGIDGDHISISPPFIITEDECDELIGILEASIKQVKDFL</sequence>
<dbReference type="SUPFAM" id="SSF53383">
    <property type="entry name" value="PLP-dependent transferases"/>
    <property type="match status" value="1"/>
</dbReference>
<evidence type="ECO:0000256" key="3">
    <source>
        <dbReference type="ARBA" id="ARBA00022898"/>
    </source>
</evidence>
<dbReference type="InterPro" id="IPR049704">
    <property type="entry name" value="Aminotrans_3_PPA_site"/>
</dbReference>
<dbReference type="AlphaFoldDB" id="A0A450SFS9"/>
<comment type="similarity">
    <text evidence="2 4">Belongs to the class-III pyridoxal-phosphate-dependent aminotransferase family.</text>
</comment>
<dbReference type="InterPro" id="IPR015421">
    <property type="entry name" value="PyrdxlP-dep_Trfase_major"/>
</dbReference>
<evidence type="ECO:0000256" key="1">
    <source>
        <dbReference type="ARBA" id="ARBA00001933"/>
    </source>
</evidence>
<dbReference type="PANTHER" id="PTHR43094:SF1">
    <property type="entry name" value="AMINOTRANSFERASE CLASS-III"/>
    <property type="match status" value="1"/>
</dbReference>
<name>A0A450SFS9_9GAMM</name>
<reference evidence="5" key="1">
    <citation type="submission" date="2019-02" db="EMBL/GenBank/DDBJ databases">
        <authorList>
            <person name="Gruber-Vodicka R. H."/>
            <person name="Seah K. B. B."/>
        </authorList>
    </citation>
    <scope>NUCLEOTIDE SEQUENCE</scope>
    <source>
        <strain evidence="5">BECK_BZ106</strain>
    </source>
</reference>
<keyword evidence="5" id="KW-0808">Transferase</keyword>
<evidence type="ECO:0000256" key="2">
    <source>
        <dbReference type="ARBA" id="ARBA00008954"/>
    </source>
</evidence>
<organism evidence="5">
    <name type="scientific">Candidatus Kentrum sp. FW</name>
    <dbReference type="NCBI Taxonomy" id="2126338"/>
    <lineage>
        <taxon>Bacteria</taxon>
        <taxon>Pseudomonadati</taxon>
        <taxon>Pseudomonadota</taxon>
        <taxon>Gammaproteobacteria</taxon>
        <taxon>Candidatus Kentrum</taxon>
    </lineage>
</organism>
<dbReference type="InterPro" id="IPR005814">
    <property type="entry name" value="Aminotrans_3"/>
</dbReference>
<proteinExistence type="inferred from homology"/>
<dbReference type="Gene3D" id="3.40.640.10">
    <property type="entry name" value="Type I PLP-dependent aspartate aminotransferase-like (Major domain)"/>
    <property type="match status" value="1"/>
</dbReference>
<dbReference type="EMBL" id="CAADFD010000010">
    <property type="protein sequence ID" value="VFJ51773.1"/>
    <property type="molecule type" value="Genomic_DNA"/>
</dbReference>
<dbReference type="PROSITE" id="PS00600">
    <property type="entry name" value="AA_TRANSFER_CLASS_3"/>
    <property type="match status" value="1"/>
</dbReference>
<dbReference type="CDD" id="cd00610">
    <property type="entry name" value="OAT_like"/>
    <property type="match status" value="1"/>
</dbReference>
<gene>
    <name evidence="5" type="ORF">BECKFW1821B_GA0114236_101021</name>
</gene>
<dbReference type="GO" id="GO:0008483">
    <property type="term" value="F:transaminase activity"/>
    <property type="evidence" value="ECO:0007669"/>
    <property type="project" value="UniProtKB-KW"/>
</dbReference>
<dbReference type="Gene3D" id="3.90.1150.10">
    <property type="entry name" value="Aspartate Aminotransferase, domain 1"/>
    <property type="match status" value="1"/>
</dbReference>
<dbReference type="PANTHER" id="PTHR43094">
    <property type="entry name" value="AMINOTRANSFERASE"/>
    <property type="match status" value="1"/>
</dbReference>